<dbReference type="EMBL" id="CAJVPU010002776">
    <property type="protein sequence ID" value="CAG8507409.1"/>
    <property type="molecule type" value="Genomic_DNA"/>
</dbReference>
<protein>
    <submittedName>
        <fullName evidence="1">16224_t:CDS:1</fullName>
    </submittedName>
</protein>
<evidence type="ECO:0000313" key="1">
    <source>
        <dbReference type="EMBL" id="CAG8507409.1"/>
    </source>
</evidence>
<keyword evidence="2" id="KW-1185">Reference proteome</keyword>
<comment type="caution">
    <text evidence="1">The sequence shown here is derived from an EMBL/GenBank/DDBJ whole genome shotgun (WGS) entry which is preliminary data.</text>
</comment>
<dbReference type="Proteomes" id="UP000789702">
    <property type="component" value="Unassembled WGS sequence"/>
</dbReference>
<proteinExistence type="predicted"/>
<accession>A0ACA9L3X4</accession>
<evidence type="ECO:0000313" key="2">
    <source>
        <dbReference type="Proteomes" id="UP000789702"/>
    </source>
</evidence>
<organism evidence="1 2">
    <name type="scientific">Dentiscutata heterogama</name>
    <dbReference type="NCBI Taxonomy" id="1316150"/>
    <lineage>
        <taxon>Eukaryota</taxon>
        <taxon>Fungi</taxon>
        <taxon>Fungi incertae sedis</taxon>
        <taxon>Mucoromycota</taxon>
        <taxon>Glomeromycotina</taxon>
        <taxon>Glomeromycetes</taxon>
        <taxon>Diversisporales</taxon>
        <taxon>Gigasporaceae</taxon>
        <taxon>Dentiscutata</taxon>
    </lineage>
</organism>
<reference evidence="1" key="1">
    <citation type="submission" date="2021-06" db="EMBL/GenBank/DDBJ databases">
        <authorList>
            <person name="Kallberg Y."/>
            <person name="Tangrot J."/>
            <person name="Rosling A."/>
        </authorList>
    </citation>
    <scope>NUCLEOTIDE SEQUENCE</scope>
    <source>
        <strain evidence="1">IL203A</strain>
    </source>
</reference>
<name>A0ACA9L3X4_9GLOM</name>
<gene>
    <name evidence="1" type="ORF">DHETER_LOCUS3294</name>
</gene>
<sequence length="347" mass="40763">MLSFHLNSTYSINSKVKEYVIRKVHRLNREWCQLAIPIYWRAPFSYTKKRSKLAIKIYRLFLKKNSQKFTNQSLPTLYDYPLFLKELNYTNLLLELDKTATNVETILKMLINRGIRLNVFVMDNTGVLGEHIYGLWTDSCYTPMFSSLVHVKIHAPFPKNRVIKALADTCTMLSHIDINLYDNSPDRIKIMLNDLEKLITAQKYLLNLRLVLHNGPGKSLNKIFQSKSESFKRLELVNWNFCECDWKWLEKCPNLTEFAITNPQSQILEILGTNTEILCFKTTKKSIPTTHWHFSNEDKISSMPNFYFHPKQSSTDPYFDEPIVINPKNYTGRKTKSFILSLKSDYY</sequence>